<dbReference type="InterPro" id="IPR011333">
    <property type="entry name" value="SKP1/BTB/POZ_sf"/>
</dbReference>
<dbReference type="CDD" id="cd18186">
    <property type="entry name" value="BTB_POZ_ZBTB_KLHL-like"/>
    <property type="match status" value="1"/>
</dbReference>
<feature type="domain" description="BTB" evidence="1">
    <location>
        <begin position="358"/>
        <end position="396"/>
    </location>
</feature>
<dbReference type="AlphaFoldDB" id="A0AA97NLW5"/>
<dbReference type="Proteomes" id="UP000011086">
    <property type="component" value="Unassembled WGS sequence"/>
</dbReference>
<dbReference type="Gene3D" id="3.30.710.10">
    <property type="entry name" value="Potassium Channel Kv1.1, Chain A"/>
    <property type="match status" value="1"/>
</dbReference>
<reference evidence="2" key="1">
    <citation type="journal article" date="2012" name="PLoS Genet.">
        <title>Comparative analysis of the genomes of two field isolates of the rice blast fungus Magnaporthe oryzae.</title>
        <authorList>
            <person name="Xue M."/>
            <person name="Yang J."/>
            <person name="Li Z."/>
            <person name="Hu S."/>
            <person name="Yao N."/>
            <person name="Dean R.A."/>
            <person name="Zhao W."/>
            <person name="Shen M."/>
            <person name="Zhang H."/>
            <person name="Li C."/>
            <person name="Liu L."/>
            <person name="Cao L."/>
            <person name="Xu X."/>
            <person name="Xing Y."/>
            <person name="Hsiang T."/>
            <person name="Zhang Z."/>
            <person name="Xu J.R."/>
            <person name="Peng Y.L."/>
        </authorList>
    </citation>
    <scope>NUCLEOTIDE SEQUENCE</scope>
    <source>
        <strain evidence="2">Y34</strain>
    </source>
</reference>
<sequence length="419" mass="46885">MYVPLTKVGLNGPLTKLAFEESRRVYEALKDDSFPDNQILDQHLPNLFSLLDKYNLLELLCFHSAHKHFSLPSGTVLCGVDGKPPTYYRRAKPTRIEDIFQTPIHGYIFVVWNSELRAYEFQDGKAHDWSGHNLQQFLKDFVSYVERNKIQSHIGLQIRDKGVDRPVTFECFDGNESIMLDEPRAKEMGYEPGRTTGVSGNIVFVLSNTVSGSLRRSIKWYPIRKSWANGGSPFFGTENGIEIFTSFSTRNSASGRTIGSGLGIIPGYIPGVTVECSDSSSSSERRRFNGRLFSVMLATADGVELQAVCSRLAAETRCATVGDEPGPVITRLMRVLSEDLAGTQWSNYLQRGLLGYSTDQKDFSDVMIYCGPVKFKLHSVVFSAHSEYFPRPLSGQYSFYVSAEGSPRAPPKTFVRSEI</sequence>
<dbReference type="SUPFAM" id="SSF54695">
    <property type="entry name" value="POZ domain"/>
    <property type="match status" value="1"/>
</dbReference>
<proteinExistence type="predicted"/>
<name>A0AA97NLW5_PYRO3</name>
<gene>
    <name evidence="2" type="ORF">OOU_Y34scaffold01093g3</name>
</gene>
<protein>
    <recommendedName>
        <fullName evidence="1">BTB domain-containing protein</fullName>
    </recommendedName>
</protein>
<dbReference type="InterPro" id="IPR000210">
    <property type="entry name" value="BTB/POZ_dom"/>
</dbReference>
<dbReference type="EMBL" id="JH793370">
    <property type="protein sequence ID" value="ELQ32547.1"/>
    <property type="molecule type" value="Genomic_DNA"/>
</dbReference>
<accession>A0AA97NLW5</accession>
<organism evidence="2">
    <name type="scientific">Pyricularia oryzae (strain Y34)</name>
    <name type="common">Rice blast fungus</name>
    <name type="synonym">Magnaporthe oryzae</name>
    <dbReference type="NCBI Taxonomy" id="1143189"/>
    <lineage>
        <taxon>Eukaryota</taxon>
        <taxon>Fungi</taxon>
        <taxon>Dikarya</taxon>
        <taxon>Ascomycota</taxon>
        <taxon>Pezizomycotina</taxon>
        <taxon>Sordariomycetes</taxon>
        <taxon>Sordariomycetidae</taxon>
        <taxon>Magnaporthales</taxon>
        <taxon>Pyriculariaceae</taxon>
        <taxon>Pyricularia</taxon>
    </lineage>
</organism>
<evidence type="ECO:0000313" key="2">
    <source>
        <dbReference type="EMBL" id="ELQ32547.1"/>
    </source>
</evidence>
<evidence type="ECO:0000259" key="1">
    <source>
        <dbReference type="Pfam" id="PF00651"/>
    </source>
</evidence>
<dbReference type="Pfam" id="PF00651">
    <property type="entry name" value="BTB"/>
    <property type="match status" value="1"/>
</dbReference>